<reference evidence="2 3" key="1">
    <citation type="submission" date="2023-05" db="EMBL/GenBank/DDBJ databases">
        <title>B98-5 Cell Line De Novo Hybrid Assembly: An Optical Mapping Approach.</title>
        <authorList>
            <person name="Kananen K."/>
            <person name="Auerbach J.A."/>
            <person name="Kautto E."/>
            <person name="Blachly J.S."/>
        </authorList>
    </citation>
    <scope>NUCLEOTIDE SEQUENCE [LARGE SCALE GENOMIC DNA]</scope>
    <source>
        <strain evidence="2">B95-8</strain>
        <tissue evidence="2">Cell line</tissue>
    </source>
</reference>
<evidence type="ECO:0000313" key="2">
    <source>
        <dbReference type="EMBL" id="KAK2099396.1"/>
    </source>
</evidence>
<proteinExistence type="predicted"/>
<evidence type="ECO:0000256" key="1">
    <source>
        <dbReference type="SAM" id="MobiDB-lite"/>
    </source>
</evidence>
<name>A0ABQ9URD3_SAGOE</name>
<evidence type="ECO:0000313" key="3">
    <source>
        <dbReference type="Proteomes" id="UP001266305"/>
    </source>
</evidence>
<organism evidence="2 3">
    <name type="scientific">Saguinus oedipus</name>
    <name type="common">Cotton-top tamarin</name>
    <name type="synonym">Oedipomidas oedipus</name>
    <dbReference type="NCBI Taxonomy" id="9490"/>
    <lineage>
        <taxon>Eukaryota</taxon>
        <taxon>Metazoa</taxon>
        <taxon>Chordata</taxon>
        <taxon>Craniata</taxon>
        <taxon>Vertebrata</taxon>
        <taxon>Euteleostomi</taxon>
        <taxon>Mammalia</taxon>
        <taxon>Eutheria</taxon>
        <taxon>Euarchontoglires</taxon>
        <taxon>Primates</taxon>
        <taxon>Haplorrhini</taxon>
        <taxon>Platyrrhini</taxon>
        <taxon>Cebidae</taxon>
        <taxon>Callitrichinae</taxon>
        <taxon>Saguinus</taxon>
    </lineage>
</organism>
<keyword evidence="3" id="KW-1185">Reference proteome</keyword>
<sequence>MDQCSSAAPPQADKGKAASPAPLTRGSSAVPPQADKGKAASPAPRTRGSSAVPPQADKGKAASPAPRTRAAQQCPRRQTRERPPPLLHGPVQLSSAPTGRQGKGRLPCSTDQCSSAVPPQADKGKAASPAPRTSAAQQCPRRQTRERPPPLLHGPVQLSSAPAGRQGKGRLPCSTDPGQLSSAPAGRQGKGRLPCSTDQCSSAVPPQADKGKAASPAAT</sequence>
<dbReference type="EMBL" id="JASSZA010000010">
    <property type="protein sequence ID" value="KAK2099396.1"/>
    <property type="molecule type" value="Genomic_DNA"/>
</dbReference>
<comment type="caution">
    <text evidence="2">The sequence shown here is derived from an EMBL/GenBank/DDBJ whole genome shotgun (WGS) entry which is preliminary data.</text>
</comment>
<accession>A0ABQ9URD3</accession>
<feature type="region of interest" description="Disordered" evidence="1">
    <location>
        <begin position="1"/>
        <end position="219"/>
    </location>
</feature>
<protein>
    <submittedName>
        <fullName evidence="2">Uncharacterized protein</fullName>
    </submittedName>
</protein>
<dbReference type="Proteomes" id="UP001266305">
    <property type="component" value="Unassembled WGS sequence"/>
</dbReference>
<gene>
    <name evidence="2" type="ORF">P7K49_020744</name>
</gene>